<dbReference type="Proteomes" id="UP000265515">
    <property type="component" value="Unassembled WGS sequence"/>
</dbReference>
<feature type="region of interest" description="Disordered" evidence="2">
    <location>
        <begin position="26"/>
        <end position="50"/>
    </location>
</feature>
<evidence type="ECO:0000256" key="2">
    <source>
        <dbReference type="SAM" id="MobiDB-lite"/>
    </source>
</evidence>
<proteinExistence type="predicted"/>
<dbReference type="AlphaFoldDB" id="A0A388L0U8"/>
<protein>
    <submittedName>
        <fullName evidence="3">Uncharacterized protein</fullName>
    </submittedName>
</protein>
<gene>
    <name evidence="3" type="ORF">CBR_g21172</name>
</gene>
<feature type="region of interest" description="Disordered" evidence="2">
    <location>
        <begin position="267"/>
        <end position="308"/>
    </location>
</feature>
<organism evidence="3 4">
    <name type="scientific">Chara braunii</name>
    <name type="common">Braun's stonewort</name>
    <dbReference type="NCBI Taxonomy" id="69332"/>
    <lineage>
        <taxon>Eukaryota</taxon>
        <taxon>Viridiplantae</taxon>
        <taxon>Streptophyta</taxon>
        <taxon>Charophyceae</taxon>
        <taxon>Charales</taxon>
        <taxon>Characeae</taxon>
        <taxon>Chara</taxon>
    </lineage>
</organism>
<feature type="coiled-coil region" evidence="1">
    <location>
        <begin position="73"/>
        <end position="110"/>
    </location>
</feature>
<accession>A0A388L0U8</accession>
<feature type="compositionally biased region" description="Polar residues" evidence="2">
    <location>
        <begin position="293"/>
        <end position="308"/>
    </location>
</feature>
<feature type="region of interest" description="Disordered" evidence="2">
    <location>
        <begin position="146"/>
        <end position="208"/>
    </location>
</feature>
<dbReference type="Gramene" id="GBG75930">
    <property type="protein sequence ID" value="GBG75930"/>
    <property type="gene ID" value="CBR_g21172"/>
</dbReference>
<feature type="compositionally biased region" description="Basic and acidic residues" evidence="2">
    <location>
        <begin position="38"/>
        <end position="50"/>
    </location>
</feature>
<feature type="compositionally biased region" description="Basic and acidic residues" evidence="2">
    <location>
        <begin position="281"/>
        <end position="292"/>
    </location>
</feature>
<keyword evidence="1" id="KW-0175">Coiled coil</keyword>
<feature type="compositionally biased region" description="Basic and acidic residues" evidence="2">
    <location>
        <begin position="146"/>
        <end position="168"/>
    </location>
</feature>
<evidence type="ECO:0000313" key="3">
    <source>
        <dbReference type="EMBL" id="GBG75930.1"/>
    </source>
</evidence>
<evidence type="ECO:0000256" key="1">
    <source>
        <dbReference type="SAM" id="Coils"/>
    </source>
</evidence>
<evidence type="ECO:0000313" key="4">
    <source>
        <dbReference type="Proteomes" id="UP000265515"/>
    </source>
</evidence>
<keyword evidence="4" id="KW-1185">Reference proteome</keyword>
<comment type="caution">
    <text evidence="3">The sequence shown here is derived from an EMBL/GenBank/DDBJ whole genome shotgun (WGS) entry which is preliminary data.</text>
</comment>
<reference evidence="3 4" key="1">
    <citation type="journal article" date="2018" name="Cell">
        <title>The Chara Genome: Secondary Complexity and Implications for Plant Terrestrialization.</title>
        <authorList>
            <person name="Nishiyama T."/>
            <person name="Sakayama H."/>
            <person name="Vries J.D."/>
            <person name="Buschmann H."/>
            <person name="Saint-Marcoux D."/>
            <person name="Ullrich K.K."/>
            <person name="Haas F.B."/>
            <person name="Vanderstraeten L."/>
            <person name="Becker D."/>
            <person name="Lang D."/>
            <person name="Vosolsobe S."/>
            <person name="Rombauts S."/>
            <person name="Wilhelmsson P.K.I."/>
            <person name="Janitza P."/>
            <person name="Kern R."/>
            <person name="Heyl A."/>
            <person name="Rumpler F."/>
            <person name="Villalobos L.I.A.C."/>
            <person name="Clay J.M."/>
            <person name="Skokan R."/>
            <person name="Toyoda A."/>
            <person name="Suzuki Y."/>
            <person name="Kagoshima H."/>
            <person name="Schijlen E."/>
            <person name="Tajeshwar N."/>
            <person name="Catarino B."/>
            <person name="Hetherington A.J."/>
            <person name="Saltykova A."/>
            <person name="Bonnot C."/>
            <person name="Breuninger H."/>
            <person name="Symeonidi A."/>
            <person name="Radhakrishnan G.V."/>
            <person name="Van Nieuwerburgh F."/>
            <person name="Deforce D."/>
            <person name="Chang C."/>
            <person name="Karol K.G."/>
            <person name="Hedrich R."/>
            <person name="Ulvskov P."/>
            <person name="Glockner G."/>
            <person name="Delwiche C.F."/>
            <person name="Petrasek J."/>
            <person name="Van de Peer Y."/>
            <person name="Friml J."/>
            <person name="Beilby M."/>
            <person name="Dolan L."/>
            <person name="Kohara Y."/>
            <person name="Sugano S."/>
            <person name="Fujiyama A."/>
            <person name="Delaux P.-M."/>
            <person name="Quint M."/>
            <person name="TheiBen G."/>
            <person name="Hagemann M."/>
            <person name="Harholt J."/>
            <person name="Dunand C."/>
            <person name="Zachgo S."/>
            <person name="Langdale J."/>
            <person name="Maumus F."/>
            <person name="Straeten D.V.D."/>
            <person name="Gould S.B."/>
            <person name="Rensing S.A."/>
        </authorList>
    </citation>
    <scope>NUCLEOTIDE SEQUENCE [LARGE SCALE GENOMIC DNA]</scope>
    <source>
        <strain evidence="3 4">S276</strain>
    </source>
</reference>
<name>A0A388L0U8_CHABU</name>
<dbReference type="EMBL" id="BFEA01000234">
    <property type="protein sequence ID" value="GBG75930.1"/>
    <property type="molecule type" value="Genomic_DNA"/>
</dbReference>
<sequence length="308" mass="34158">MDILEDIKSAKALDAAKKKVVGGRMGGVRISDNTNESCRSEVRSSSKTDEMKAWVTSTLGDSLKLITQKLEEVDSKSKLVATEKEELMRLRAEKAALEKVKKEASGEKRKHEVAVAPAVVTPANNAKSRSRGSSIGRSCRVEISYDEKDTDVDQVRQNLSEKLEKSSDLSESVVDPGKPPVVEHKMEEEDTEDVDVAANTPFHEEEEVDEGGLAAYMKMRQDFYMSLHYTRMQEICKQREISSFQKKPATWELARSHLQEYADQLNGNVMNGISVGNKGAEPSRRTTRRNIDNSESGNETGGDSISGN</sequence>